<dbReference type="PATRIC" id="fig|89059.3.peg.1258"/>
<dbReference type="STRING" id="89059.LAC1533_0576"/>
<comment type="cofactor">
    <cofactor evidence="1">
        <name>pyridoxal 5'-phosphate</name>
        <dbReference type="ChEBI" id="CHEBI:597326"/>
    </cofactor>
</comment>
<evidence type="ECO:0000256" key="3">
    <source>
        <dbReference type="ARBA" id="ARBA00022898"/>
    </source>
</evidence>
<accession>A0A0R2KNW8</accession>
<protein>
    <recommendedName>
        <fullName evidence="2">cysteine-S-conjugate beta-lyase</fullName>
        <ecNumber evidence="2">4.4.1.13</ecNumber>
    </recommendedName>
</protein>
<comment type="similarity">
    <text evidence="5">Belongs to the class-II pyridoxal-phosphate-dependent aminotransferase family. MalY/PatB cystathionine beta-lyase subfamily.</text>
</comment>
<gene>
    <name evidence="7" type="ORF">IV43_GL001161</name>
</gene>
<proteinExistence type="inferred from homology"/>
<dbReference type="OrthoDB" id="9802872at2"/>
<feature type="domain" description="Aminotransferase class I/classII large" evidence="6">
    <location>
        <begin position="81"/>
        <end position="387"/>
    </location>
</feature>
<dbReference type="GO" id="GO:0047804">
    <property type="term" value="F:cysteine-S-conjugate beta-lyase activity"/>
    <property type="evidence" value="ECO:0007669"/>
    <property type="project" value="UniProtKB-EC"/>
</dbReference>
<reference evidence="7 8" key="1">
    <citation type="journal article" date="2015" name="Genome Announc.">
        <title>Expanding the biotechnology potential of lactobacilli through comparative genomics of 213 strains and associated genera.</title>
        <authorList>
            <person name="Sun Z."/>
            <person name="Harris H.M."/>
            <person name="McCann A."/>
            <person name="Guo C."/>
            <person name="Argimon S."/>
            <person name="Zhang W."/>
            <person name="Yang X."/>
            <person name="Jeffery I.B."/>
            <person name="Cooney J.C."/>
            <person name="Kagawa T.F."/>
            <person name="Liu W."/>
            <person name="Song Y."/>
            <person name="Salvetti E."/>
            <person name="Wrobel A."/>
            <person name="Rasinkangas P."/>
            <person name="Parkhill J."/>
            <person name="Rea M.C."/>
            <person name="O'Sullivan O."/>
            <person name="Ritari J."/>
            <person name="Douillard F.P."/>
            <person name="Paul Ross R."/>
            <person name="Yang R."/>
            <person name="Briner A.E."/>
            <person name="Felis G.E."/>
            <person name="de Vos W.M."/>
            <person name="Barrangou R."/>
            <person name="Klaenhammer T.R."/>
            <person name="Caufield P.W."/>
            <person name="Cui Y."/>
            <person name="Zhang H."/>
            <person name="O'Toole P.W."/>
        </authorList>
    </citation>
    <scope>NUCLEOTIDE SEQUENCE [LARGE SCALE GENOMIC DNA]</scope>
    <source>
        <strain evidence="7 8">DSM 15353</strain>
    </source>
</reference>
<dbReference type="RefSeq" id="WP_010497244.1">
    <property type="nucleotide sequence ID" value="NZ_JQBK01000003.1"/>
</dbReference>
<evidence type="ECO:0000313" key="8">
    <source>
        <dbReference type="Proteomes" id="UP000051491"/>
    </source>
</evidence>
<dbReference type="Proteomes" id="UP000051491">
    <property type="component" value="Unassembled WGS sequence"/>
</dbReference>
<keyword evidence="7" id="KW-0032">Aminotransferase</keyword>
<dbReference type="InterPro" id="IPR015424">
    <property type="entry name" value="PyrdxlP-dep_Trfase"/>
</dbReference>
<dbReference type="InterPro" id="IPR051798">
    <property type="entry name" value="Class-II_PLP-Dep_Aminotrans"/>
</dbReference>
<dbReference type="GO" id="GO:0008483">
    <property type="term" value="F:transaminase activity"/>
    <property type="evidence" value="ECO:0007669"/>
    <property type="project" value="UniProtKB-KW"/>
</dbReference>
<dbReference type="Pfam" id="PF00155">
    <property type="entry name" value="Aminotran_1_2"/>
    <property type="match status" value="1"/>
</dbReference>
<dbReference type="PANTHER" id="PTHR43525:SF1">
    <property type="entry name" value="PROTEIN MALY"/>
    <property type="match status" value="1"/>
</dbReference>
<dbReference type="InterPro" id="IPR027619">
    <property type="entry name" value="C-S_lyase_PatB-like"/>
</dbReference>
<evidence type="ECO:0000259" key="6">
    <source>
        <dbReference type="Pfam" id="PF00155"/>
    </source>
</evidence>
<dbReference type="SUPFAM" id="SSF53383">
    <property type="entry name" value="PLP-dependent transferases"/>
    <property type="match status" value="1"/>
</dbReference>
<evidence type="ECO:0000256" key="5">
    <source>
        <dbReference type="ARBA" id="ARBA00037974"/>
    </source>
</evidence>
<dbReference type="InterPro" id="IPR004839">
    <property type="entry name" value="Aminotransferase_I/II_large"/>
</dbReference>
<evidence type="ECO:0000256" key="2">
    <source>
        <dbReference type="ARBA" id="ARBA00012224"/>
    </source>
</evidence>
<name>A0A0R2KNW8_9LACO</name>
<keyword evidence="7" id="KW-0808">Transferase</keyword>
<dbReference type="InterPro" id="IPR015422">
    <property type="entry name" value="PyrdxlP-dep_Trfase_small"/>
</dbReference>
<dbReference type="GO" id="GO:0030170">
    <property type="term" value="F:pyridoxal phosphate binding"/>
    <property type="evidence" value="ECO:0007669"/>
    <property type="project" value="InterPro"/>
</dbReference>
<dbReference type="EMBL" id="JQBK01000003">
    <property type="protein sequence ID" value="KRN88020.1"/>
    <property type="molecule type" value="Genomic_DNA"/>
</dbReference>
<dbReference type="InterPro" id="IPR015421">
    <property type="entry name" value="PyrdxlP-dep_Trfase_major"/>
</dbReference>
<sequence length="396" mass="44583">MNKEEFLAKYAVDRKDTASVKWDGMQEEFGSSDLYPLWVADTEFKIPQSSVTALQKRVAHGAFGYSLTPEGYYDAYFTWQKERYGIELHKEWLRFGTGVVQSLSTLLQFLTIPGDAVMIMEPVYHPFRHVIEDNDRKVVANELVDFGEEYKMDLEKIEEQMVANDVKVLMLCNPHNPVARVWTEEELANLLELCRKEQVLVISDEIHHDLLPSDKKFVSALSIKDGFYRDNMIMVDSPSKTFNMAGLLISHVVIPNPQLRDRYDQQQEILHAPASNILGMVAGQAAYSDGADWLAGLLAVVKDNYDYLKAHLQAAFPEIKITDQEGTYLAWVDLSAVVAPEELKHVVQDQAKLAVDFGSMFGQGGAGHIRINLATTPENLQAAVSSLVKTLQENQA</sequence>
<organism evidence="7 8">
    <name type="scientific">Ligilactobacillus acidipiscis</name>
    <dbReference type="NCBI Taxonomy" id="89059"/>
    <lineage>
        <taxon>Bacteria</taxon>
        <taxon>Bacillati</taxon>
        <taxon>Bacillota</taxon>
        <taxon>Bacilli</taxon>
        <taxon>Lactobacillales</taxon>
        <taxon>Lactobacillaceae</taxon>
        <taxon>Ligilactobacillus</taxon>
    </lineage>
</organism>
<comment type="caution">
    <text evidence="7">The sequence shown here is derived from an EMBL/GenBank/DDBJ whole genome shotgun (WGS) entry which is preliminary data.</text>
</comment>
<dbReference type="Gene3D" id="3.40.640.10">
    <property type="entry name" value="Type I PLP-dependent aspartate aminotransferase-like (Major domain)"/>
    <property type="match status" value="1"/>
</dbReference>
<dbReference type="CDD" id="cd00609">
    <property type="entry name" value="AAT_like"/>
    <property type="match status" value="1"/>
</dbReference>
<dbReference type="EC" id="4.4.1.13" evidence="2"/>
<dbReference type="PANTHER" id="PTHR43525">
    <property type="entry name" value="PROTEIN MALY"/>
    <property type="match status" value="1"/>
</dbReference>
<dbReference type="Gene3D" id="3.90.1150.10">
    <property type="entry name" value="Aspartate Aminotransferase, domain 1"/>
    <property type="match status" value="1"/>
</dbReference>
<dbReference type="AlphaFoldDB" id="A0A0R2KNW8"/>
<evidence type="ECO:0000256" key="1">
    <source>
        <dbReference type="ARBA" id="ARBA00001933"/>
    </source>
</evidence>
<evidence type="ECO:0000256" key="4">
    <source>
        <dbReference type="ARBA" id="ARBA00023239"/>
    </source>
</evidence>
<keyword evidence="4" id="KW-0456">Lyase</keyword>
<dbReference type="NCBIfam" id="TIGR04350">
    <property type="entry name" value="C_S_lyase_PatB"/>
    <property type="match status" value="1"/>
</dbReference>
<evidence type="ECO:0000313" key="7">
    <source>
        <dbReference type="EMBL" id="KRN88020.1"/>
    </source>
</evidence>
<keyword evidence="3" id="KW-0663">Pyridoxal phosphate</keyword>